<keyword evidence="4" id="KW-1185">Reference proteome</keyword>
<dbReference type="GO" id="GO:0030288">
    <property type="term" value="C:outer membrane-bounded periplasmic space"/>
    <property type="evidence" value="ECO:0007669"/>
    <property type="project" value="TreeGrafter"/>
</dbReference>
<dbReference type="GO" id="GO:0008236">
    <property type="term" value="F:serine-type peptidase activity"/>
    <property type="evidence" value="ECO:0007669"/>
    <property type="project" value="InterPro"/>
</dbReference>
<dbReference type="InterPro" id="IPR005151">
    <property type="entry name" value="Tail-specific_protease"/>
</dbReference>
<dbReference type="GO" id="GO:0007165">
    <property type="term" value="P:signal transduction"/>
    <property type="evidence" value="ECO:0007669"/>
    <property type="project" value="TreeGrafter"/>
</dbReference>
<reference evidence="3" key="1">
    <citation type="submission" date="2022-11" db="EMBL/GenBank/DDBJ databases">
        <authorList>
            <person name="Graham C."/>
            <person name="Newman J.D."/>
        </authorList>
    </citation>
    <scope>NUCLEOTIDE SEQUENCE</scope>
    <source>
        <strain evidence="3">DSM 19486</strain>
    </source>
</reference>
<dbReference type="SUPFAM" id="SSF52096">
    <property type="entry name" value="ClpP/crotonase"/>
    <property type="match status" value="1"/>
</dbReference>
<dbReference type="PANTHER" id="PTHR32060">
    <property type="entry name" value="TAIL-SPECIFIC PROTEASE"/>
    <property type="match status" value="1"/>
</dbReference>
<gene>
    <name evidence="3" type="ORF">OQZ29_09205</name>
</gene>
<proteinExistence type="predicted"/>
<sequence length="366" mass="41835">MKFFTLILLLIIPIVSLAQNCDCLVNFDYVVESITKNYAGFNDKVKSKNWEEFLTFTQKIRNKSKFTSGFDSCYVNLRNWVDYFHDHHLRVQLDWKFRKNNPDVAKRLNKLFGKSNTIANGSENLATATSLKILDSTTVLLRLPSFEWSEKKIIDSILHVHMKDFDQRSNLILDMRGNSGGTDYAFNGLMPLIYSLPIKVKPDEYLSTQENIRILESNLSEEGISSSAKDFLNQVILLMKTHPGTFVNPSGKDFFEITLDSIYKYPSRIGILIDKNTASSAESFLLMAMQSKKVTVFGENSAGMLDYNNTQFFDIPCKNLNLVIPIGRSKRLPEQPIDNIGIKPDVVFDSKVTNRIELIRDLLNKQ</sequence>
<comment type="caution">
    <text evidence="3">The sequence shown here is derived from an EMBL/GenBank/DDBJ whole genome shotgun (WGS) entry which is preliminary data.</text>
</comment>
<keyword evidence="1" id="KW-0732">Signal</keyword>
<dbReference type="InterPro" id="IPR029045">
    <property type="entry name" value="ClpP/crotonase-like_dom_sf"/>
</dbReference>
<protein>
    <submittedName>
        <fullName evidence="3">S41 family peptidase</fullName>
    </submittedName>
</protein>
<dbReference type="EMBL" id="JAPJUH010000002">
    <property type="protein sequence ID" value="MCX3264921.1"/>
    <property type="molecule type" value="Genomic_DNA"/>
</dbReference>
<dbReference type="GO" id="GO:0006508">
    <property type="term" value="P:proteolysis"/>
    <property type="evidence" value="ECO:0007669"/>
    <property type="project" value="InterPro"/>
</dbReference>
<dbReference type="Proteomes" id="UP001142592">
    <property type="component" value="Unassembled WGS sequence"/>
</dbReference>
<organism evidence="3 4">
    <name type="scientific">Pedobacter agri</name>
    <dbReference type="NCBI Taxonomy" id="454586"/>
    <lineage>
        <taxon>Bacteria</taxon>
        <taxon>Pseudomonadati</taxon>
        <taxon>Bacteroidota</taxon>
        <taxon>Sphingobacteriia</taxon>
        <taxon>Sphingobacteriales</taxon>
        <taxon>Sphingobacteriaceae</taxon>
        <taxon>Pedobacter</taxon>
    </lineage>
</organism>
<evidence type="ECO:0000313" key="3">
    <source>
        <dbReference type="EMBL" id="MCX3264921.1"/>
    </source>
</evidence>
<feature type="chain" id="PRO_5040934527" evidence="1">
    <location>
        <begin position="19"/>
        <end position="366"/>
    </location>
</feature>
<evidence type="ECO:0000256" key="1">
    <source>
        <dbReference type="SAM" id="SignalP"/>
    </source>
</evidence>
<evidence type="ECO:0000313" key="4">
    <source>
        <dbReference type="Proteomes" id="UP001142592"/>
    </source>
</evidence>
<dbReference type="PANTHER" id="PTHR32060:SF30">
    <property type="entry name" value="CARBOXY-TERMINAL PROCESSING PROTEASE CTPA"/>
    <property type="match status" value="1"/>
</dbReference>
<accession>A0A9X3DEY8</accession>
<name>A0A9X3DEY8_9SPHI</name>
<dbReference type="RefSeq" id="WP_010602747.1">
    <property type="nucleotide sequence ID" value="NZ_JAPJUH010000002.1"/>
</dbReference>
<evidence type="ECO:0000259" key="2">
    <source>
        <dbReference type="Pfam" id="PF03572"/>
    </source>
</evidence>
<feature type="signal peptide" evidence="1">
    <location>
        <begin position="1"/>
        <end position="18"/>
    </location>
</feature>
<dbReference type="AlphaFoldDB" id="A0A9X3DEY8"/>
<dbReference type="Pfam" id="PF03572">
    <property type="entry name" value="Peptidase_S41"/>
    <property type="match status" value="1"/>
</dbReference>
<dbReference type="Gene3D" id="3.90.226.10">
    <property type="entry name" value="2-enoyl-CoA Hydratase, Chain A, domain 1"/>
    <property type="match status" value="1"/>
</dbReference>
<dbReference type="GO" id="GO:0004175">
    <property type="term" value="F:endopeptidase activity"/>
    <property type="evidence" value="ECO:0007669"/>
    <property type="project" value="TreeGrafter"/>
</dbReference>
<feature type="domain" description="Tail specific protease" evidence="2">
    <location>
        <begin position="140"/>
        <end position="347"/>
    </location>
</feature>